<dbReference type="PRINTS" id="PR01021">
    <property type="entry name" value="OMPADOMAIN"/>
</dbReference>
<evidence type="ECO:0000256" key="1">
    <source>
        <dbReference type="ARBA" id="ARBA00004442"/>
    </source>
</evidence>
<dbReference type="InterPro" id="IPR011042">
    <property type="entry name" value="6-blade_b-propeller_TolB-like"/>
</dbReference>
<dbReference type="InterPro" id="IPR036737">
    <property type="entry name" value="OmpA-like_sf"/>
</dbReference>
<dbReference type="Proteomes" id="UP001501126">
    <property type="component" value="Unassembled WGS sequence"/>
</dbReference>
<evidence type="ECO:0000256" key="5">
    <source>
        <dbReference type="PROSITE-ProRule" id="PRU00473"/>
    </source>
</evidence>
<dbReference type="CDD" id="cd07185">
    <property type="entry name" value="OmpA_C-like"/>
    <property type="match status" value="1"/>
</dbReference>
<feature type="repeat" description="TPR" evidence="4">
    <location>
        <begin position="64"/>
        <end position="97"/>
    </location>
</feature>
<protein>
    <submittedName>
        <fullName evidence="7">OmpA family protein</fullName>
    </submittedName>
</protein>
<dbReference type="Gene3D" id="2.120.10.30">
    <property type="entry name" value="TolB, C-terminal domain"/>
    <property type="match status" value="1"/>
</dbReference>
<dbReference type="InterPro" id="IPR019734">
    <property type="entry name" value="TPR_rpt"/>
</dbReference>
<dbReference type="SUPFAM" id="SSF48452">
    <property type="entry name" value="TPR-like"/>
    <property type="match status" value="1"/>
</dbReference>
<feature type="domain" description="OmpA-like" evidence="6">
    <location>
        <begin position="484"/>
        <end position="604"/>
    </location>
</feature>
<keyword evidence="4" id="KW-0802">TPR repeat</keyword>
<evidence type="ECO:0000313" key="8">
    <source>
        <dbReference type="Proteomes" id="UP001501126"/>
    </source>
</evidence>
<reference evidence="7 8" key="1">
    <citation type="journal article" date="2019" name="Int. J. Syst. Evol. Microbiol.">
        <title>The Global Catalogue of Microorganisms (GCM) 10K type strain sequencing project: providing services to taxonomists for standard genome sequencing and annotation.</title>
        <authorList>
            <consortium name="The Broad Institute Genomics Platform"/>
            <consortium name="The Broad Institute Genome Sequencing Center for Infectious Disease"/>
            <person name="Wu L."/>
            <person name="Ma J."/>
        </authorList>
    </citation>
    <scope>NUCLEOTIDE SEQUENCE [LARGE SCALE GENOMIC DNA]</scope>
    <source>
        <strain evidence="7 8">JCM 16083</strain>
    </source>
</reference>
<evidence type="ECO:0000313" key="7">
    <source>
        <dbReference type="EMBL" id="GAA0876768.1"/>
    </source>
</evidence>
<dbReference type="Gene3D" id="3.30.1330.60">
    <property type="entry name" value="OmpA-like domain"/>
    <property type="match status" value="1"/>
</dbReference>
<organism evidence="7 8">
    <name type="scientific">Wandonia haliotis</name>
    <dbReference type="NCBI Taxonomy" id="574963"/>
    <lineage>
        <taxon>Bacteria</taxon>
        <taxon>Pseudomonadati</taxon>
        <taxon>Bacteroidota</taxon>
        <taxon>Flavobacteriia</taxon>
        <taxon>Flavobacteriales</taxon>
        <taxon>Crocinitomicaceae</taxon>
        <taxon>Wandonia</taxon>
    </lineage>
</organism>
<dbReference type="SUPFAM" id="SSF82171">
    <property type="entry name" value="DPP6 N-terminal domain-like"/>
    <property type="match status" value="1"/>
</dbReference>
<dbReference type="Pfam" id="PF00691">
    <property type="entry name" value="OmpA"/>
    <property type="match status" value="1"/>
</dbReference>
<name>A0ABN1MTZ2_9FLAO</name>
<keyword evidence="8" id="KW-1185">Reference proteome</keyword>
<dbReference type="SUPFAM" id="SSF103088">
    <property type="entry name" value="OmpA-like"/>
    <property type="match status" value="1"/>
</dbReference>
<gene>
    <name evidence="7" type="ORF">GCM10009118_31780</name>
</gene>
<dbReference type="InterPro" id="IPR011990">
    <property type="entry name" value="TPR-like_helical_dom_sf"/>
</dbReference>
<dbReference type="PANTHER" id="PTHR30329">
    <property type="entry name" value="STATOR ELEMENT OF FLAGELLAR MOTOR COMPLEX"/>
    <property type="match status" value="1"/>
</dbReference>
<dbReference type="PROSITE" id="PS50005">
    <property type="entry name" value="TPR"/>
    <property type="match status" value="1"/>
</dbReference>
<dbReference type="PANTHER" id="PTHR30329:SF21">
    <property type="entry name" value="LIPOPROTEIN YIAD-RELATED"/>
    <property type="match status" value="1"/>
</dbReference>
<dbReference type="InterPro" id="IPR011659">
    <property type="entry name" value="WD40"/>
</dbReference>
<accession>A0ABN1MTZ2</accession>
<sequence>MRKGDRYFDNYAYANAVKHYSKAYDKMNNEKAERSLAISYMKMSSPEISGSYFSKVVNRSSPAAIDYLNYAKVLMETGKYEEAIPWIEKYLAFNENDLLAQLLLASCKSVDERYIDTTLFELTPVPTDDFSNSFGTVTYKNGTVFTADKEVFSGNRKSQWTGKSYLNLYYMEKGENGNWLPPSALKGDINGSFHDGPATFSKDGKTVYFTRSNYYKNKRITNDENICNLKIFKASLVDGKWKNLEEYPFNSDDYSVGHPTLSEDGKTLYFVSDMPGGIGGTDLYKSELKNGKWSAPENLGETINTRGNEMFPYIHCDGSLYFSSDSHNSMGGLDVFITYFTGEEWATPENLNYPLNSSKDDFSFSLNEDNITGFVSSSRTQADKIYAFTKKPPTFNLYGFTRKKGTQIPVSNVTIKITEATSGNVIEMQSDEEGKFSLQLEPESEYLLLCTKEGCFTRTDNISTLGKKYSEDFYADFEVEEIIIDKPIVLENIYYDFDKWDIRPDAAKELDHLVKLLQDNPQIEIELSSHTDSRGADNYNLVLSDRRANSAVSYLISKGISKKRVSSKGYGETQLVNQCSNKTPCSEEEHQANRRTEFKVTKINK</sequence>
<proteinExistence type="predicted"/>
<evidence type="ECO:0000256" key="4">
    <source>
        <dbReference type="PROSITE-ProRule" id="PRU00339"/>
    </source>
</evidence>
<dbReference type="InterPro" id="IPR006664">
    <property type="entry name" value="OMP_bac"/>
</dbReference>
<keyword evidence="3" id="KW-0998">Cell outer membrane</keyword>
<evidence type="ECO:0000256" key="2">
    <source>
        <dbReference type="ARBA" id="ARBA00023136"/>
    </source>
</evidence>
<comment type="caution">
    <text evidence="7">The sequence shown here is derived from an EMBL/GenBank/DDBJ whole genome shotgun (WGS) entry which is preliminary data.</text>
</comment>
<dbReference type="Pfam" id="PF07676">
    <property type="entry name" value="PD40"/>
    <property type="match status" value="3"/>
</dbReference>
<dbReference type="PROSITE" id="PS51123">
    <property type="entry name" value="OMPA_2"/>
    <property type="match status" value="1"/>
</dbReference>
<keyword evidence="2 5" id="KW-0472">Membrane</keyword>
<dbReference type="InterPro" id="IPR050330">
    <property type="entry name" value="Bact_OuterMem_StrucFunc"/>
</dbReference>
<dbReference type="Gene3D" id="1.25.40.10">
    <property type="entry name" value="Tetratricopeptide repeat domain"/>
    <property type="match status" value="1"/>
</dbReference>
<comment type="subcellular location">
    <subcellularLocation>
        <location evidence="1">Cell outer membrane</location>
    </subcellularLocation>
</comment>
<evidence type="ECO:0000256" key="3">
    <source>
        <dbReference type="ARBA" id="ARBA00023237"/>
    </source>
</evidence>
<dbReference type="InterPro" id="IPR006665">
    <property type="entry name" value="OmpA-like"/>
</dbReference>
<evidence type="ECO:0000259" key="6">
    <source>
        <dbReference type="PROSITE" id="PS51123"/>
    </source>
</evidence>
<dbReference type="EMBL" id="BAAAFH010000022">
    <property type="protein sequence ID" value="GAA0876768.1"/>
    <property type="molecule type" value="Genomic_DNA"/>
</dbReference>